<proteinExistence type="inferred from homology"/>
<dbReference type="EC" id="2.4.1.-" evidence="5"/>
<dbReference type="Pfam" id="PF00201">
    <property type="entry name" value="UDPGT"/>
    <property type="match status" value="1"/>
</dbReference>
<evidence type="ECO:0000256" key="3">
    <source>
        <dbReference type="ARBA" id="ARBA00022679"/>
    </source>
</evidence>
<gene>
    <name evidence="6" type="ORF">Fmac_023279</name>
</gene>
<dbReference type="EMBL" id="JBGMDY010000008">
    <property type="protein sequence ID" value="KAL2324221.1"/>
    <property type="molecule type" value="Genomic_DNA"/>
</dbReference>
<evidence type="ECO:0000313" key="6">
    <source>
        <dbReference type="EMBL" id="KAL2324221.1"/>
    </source>
</evidence>
<evidence type="ECO:0000313" key="7">
    <source>
        <dbReference type="Proteomes" id="UP001603857"/>
    </source>
</evidence>
<evidence type="ECO:0000256" key="1">
    <source>
        <dbReference type="ARBA" id="ARBA00009995"/>
    </source>
</evidence>
<comment type="caution">
    <text evidence="6">The sequence shown here is derived from an EMBL/GenBank/DDBJ whole genome shotgun (WGS) entry which is preliminary data.</text>
</comment>
<dbReference type="InterPro" id="IPR002213">
    <property type="entry name" value="UDP_glucos_trans"/>
</dbReference>
<dbReference type="Proteomes" id="UP001603857">
    <property type="component" value="Unassembled WGS sequence"/>
</dbReference>
<dbReference type="PROSITE" id="PS00375">
    <property type="entry name" value="UDPGT"/>
    <property type="match status" value="1"/>
</dbReference>
<dbReference type="FunFam" id="3.40.50.2000:FF:000019">
    <property type="entry name" value="Glycosyltransferase"/>
    <property type="match status" value="1"/>
</dbReference>
<keyword evidence="7" id="KW-1185">Reference proteome</keyword>
<dbReference type="GO" id="GO:0008194">
    <property type="term" value="F:UDP-glycosyltransferase activity"/>
    <property type="evidence" value="ECO:0007669"/>
    <property type="project" value="UniProtKB-ARBA"/>
</dbReference>
<dbReference type="InterPro" id="IPR035595">
    <property type="entry name" value="UDP_glycos_trans_CS"/>
</dbReference>
<dbReference type="CDD" id="cd03784">
    <property type="entry name" value="GT1_Gtf-like"/>
    <property type="match status" value="1"/>
</dbReference>
<keyword evidence="3 4" id="KW-0808">Transferase</keyword>
<sequence>MASSQDKKEELHVLLVAFSAQGHINPLLRLGKTLLTKGLHVTLATTQIVYHRVFKPTTADDATVPASITTNGIQVIFFSDGFGTGKDRKVLNVDHFMDIIGKVGPNNLSNLIKEHFINNSKKLACIINNPFIPWVADVAANFNIPCACLWIQPCALYAIYYRFYNNLNQFPTQQNPQMTVHLPGLPPLQPQDLPSFLLPSNTHQSMPKVLKEVFQHANKIKWFLANSFHHLEKEAIASMDEVCPITTVGPLVPPSLVGQEETEDVGLEMWRAGESCMEWLNQQAPSSVIYVSFGSLLEFSSKELESIAKALKNSSKPFLWVNKGVDREQEEQVVQLLKGLVEKRKERGMVVSWCPQTKVLSHPAIACFLTHCGWNSILEAITTGTPMVAWPKWTDQPTNAKLISDVFRLGVRLAPDAEGFVAAEEVERAFQRIFAAAEFRSNASELKRAAREAVSPGGSSDRNIQSFVDEIIGGRFGE</sequence>
<dbReference type="AlphaFoldDB" id="A0ABD1LL24"/>
<comment type="similarity">
    <text evidence="1 4">Belongs to the UDP-glycosyltransferase family.</text>
</comment>
<dbReference type="PANTHER" id="PTHR11926:SF1441">
    <property type="entry name" value="GLYCOSYLTRANSFERASE"/>
    <property type="match status" value="1"/>
</dbReference>
<protein>
    <recommendedName>
        <fullName evidence="5">Glycosyltransferase</fullName>
        <ecNumber evidence="5">2.4.1.-</ecNumber>
    </recommendedName>
</protein>
<keyword evidence="2 4" id="KW-0328">Glycosyltransferase</keyword>
<evidence type="ECO:0000256" key="5">
    <source>
        <dbReference type="RuleBase" id="RU362057"/>
    </source>
</evidence>
<dbReference type="SUPFAM" id="SSF53756">
    <property type="entry name" value="UDP-Glycosyltransferase/glycogen phosphorylase"/>
    <property type="match status" value="1"/>
</dbReference>
<reference evidence="6 7" key="1">
    <citation type="submission" date="2024-08" db="EMBL/GenBank/DDBJ databases">
        <title>Insights into the chromosomal genome structure of Flemingia macrophylla.</title>
        <authorList>
            <person name="Ding Y."/>
            <person name="Zhao Y."/>
            <person name="Bi W."/>
            <person name="Wu M."/>
            <person name="Zhao G."/>
            <person name="Gong Y."/>
            <person name="Li W."/>
            <person name="Zhang P."/>
        </authorList>
    </citation>
    <scope>NUCLEOTIDE SEQUENCE [LARGE SCALE GENOMIC DNA]</scope>
    <source>
        <strain evidence="6">DYQJB</strain>
        <tissue evidence="6">Leaf</tissue>
    </source>
</reference>
<dbReference type="PANTHER" id="PTHR11926">
    <property type="entry name" value="GLUCOSYL/GLUCURONOSYL TRANSFERASES"/>
    <property type="match status" value="1"/>
</dbReference>
<name>A0ABD1LL24_9FABA</name>
<dbReference type="Gene3D" id="3.40.50.2000">
    <property type="entry name" value="Glycogen Phosphorylase B"/>
    <property type="match status" value="2"/>
</dbReference>
<dbReference type="FunFam" id="3.40.50.2000:FF:000101">
    <property type="entry name" value="Glycosyltransferase"/>
    <property type="match status" value="1"/>
</dbReference>
<evidence type="ECO:0000256" key="4">
    <source>
        <dbReference type="RuleBase" id="RU003718"/>
    </source>
</evidence>
<evidence type="ECO:0000256" key="2">
    <source>
        <dbReference type="ARBA" id="ARBA00022676"/>
    </source>
</evidence>
<organism evidence="6 7">
    <name type="scientific">Flemingia macrophylla</name>
    <dbReference type="NCBI Taxonomy" id="520843"/>
    <lineage>
        <taxon>Eukaryota</taxon>
        <taxon>Viridiplantae</taxon>
        <taxon>Streptophyta</taxon>
        <taxon>Embryophyta</taxon>
        <taxon>Tracheophyta</taxon>
        <taxon>Spermatophyta</taxon>
        <taxon>Magnoliopsida</taxon>
        <taxon>eudicotyledons</taxon>
        <taxon>Gunneridae</taxon>
        <taxon>Pentapetalae</taxon>
        <taxon>rosids</taxon>
        <taxon>fabids</taxon>
        <taxon>Fabales</taxon>
        <taxon>Fabaceae</taxon>
        <taxon>Papilionoideae</taxon>
        <taxon>50 kb inversion clade</taxon>
        <taxon>NPAAA clade</taxon>
        <taxon>indigoferoid/millettioid clade</taxon>
        <taxon>Phaseoleae</taxon>
        <taxon>Flemingia</taxon>
    </lineage>
</organism>
<accession>A0ABD1LL24</accession>